<keyword evidence="2" id="KW-0489">Methyltransferase</keyword>
<dbReference type="Pfam" id="PF13847">
    <property type="entry name" value="Methyltransf_31"/>
    <property type="match status" value="1"/>
</dbReference>
<comment type="pathway">
    <text evidence="1">Lipid metabolism.</text>
</comment>
<dbReference type="CDD" id="cd02440">
    <property type="entry name" value="AdoMet_MTases"/>
    <property type="match status" value="1"/>
</dbReference>
<comment type="caution">
    <text evidence="7">The sequence shown here is derived from an EMBL/GenBank/DDBJ whole genome shotgun (WGS) entry which is preliminary data.</text>
</comment>
<evidence type="ECO:0000259" key="6">
    <source>
        <dbReference type="Pfam" id="PF13847"/>
    </source>
</evidence>
<dbReference type="SUPFAM" id="SSF53335">
    <property type="entry name" value="S-adenosyl-L-methionine-dependent methyltransferases"/>
    <property type="match status" value="1"/>
</dbReference>
<dbReference type="EMBL" id="BMXE01000009">
    <property type="protein sequence ID" value="GHB46925.1"/>
    <property type="molecule type" value="Genomic_DNA"/>
</dbReference>
<dbReference type="Gene3D" id="3.40.50.150">
    <property type="entry name" value="Vaccinia Virus protein VP39"/>
    <property type="match status" value="1"/>
</dbReference>
<accession>A0ABQ3ERX2</accession>
<feature type="domain" description="Methyltransferase" evidence="6">
    <location>
        <begin position="47"/>
        <end position="152"/>
    </location>
</feature>
<evidence type="ECO:0000256" key="1">
    <source>
        <dbReference type="ARBA" id="ARBA00005189"/>
    </source>
</evidence>
<evidence type="ECO:0000256" key="3">
    <source>
        <dbReference type="ARBA" id="ARBA00022679"/>
    </source>
</evidence>
<feature type="region of interest" description="Disordered" evidence="5">
    <location>
        <begin position="252"/>
        <end position="274"/>
    </location>
</feature>
<dbReference type="PANTHER" id="PTHR44307:SF2">
    <property type="entry name" value="PHOSPHOETHANOLAMINE METHYLTRANSFERASE ISOFORM X1"/>
    <property type="match status" value="1"/>
</dbReference>
<evidence type="ECO:0000256" key="4">
    <source>
        <dbReference type="ARBA" id="ARBA00025707"/>
    </source>
</evidence>
<gene>
    <name evidence="7" type="ORF">GCM10007094_40380</name>
</gene>
<name>A0ABQ3ERX2_9HYPH</name>
<keyword evidence="3" id="KW-0808">Transferase</keyword>
<evidence type="ECO:0000313" key="8">
    <source>
        <dbReference type="Proteomes" id="UP000637980"/>
    </source>
</evidence>
<sequence>MSGSPADNRYMLSEREEAAHRYLLLDRFLRGSTQLGLAKLEVPTTASVLDLGCGIGEAACYFAKENFPNGRVTGLDAVQVFIALAARKAAEEAIQNVSFVCSDAATFEYGTNQYDLVYARLTLRHIADRKQVLQKVFKGLKPGGVIFIEESEPLRGKQRSDWPLVQVHAWGFQLVSAGGGSPNFALEELPEQLKDLGYVDITTCRQTVPCDTPEYLESSRLFLQEGEQRILEQGIASRAQIDEISELLEQASPDSISPEFAMRQVTARKPNAPD</sequence>
<dbReference type="InterPro" id="IPR029063">
    <property type="entry name" value="SAM-dependent_MTases_sf"/>
</dbReference>
<protein>
    <recommendedName>
        <fullName evidence="6">Methyltransferase domain-containing protein</fullName>
    </recommendedName>
</protein>
<proteinExistence type="predicted"/>
<evidence type="ECO:0000313" key="7">
    <source>
        <dbReference type="EMBL" id="GHB46925.1"/>
    </source>
</evidence>
<organism evidence="7 8">
    <name type="scientific">Pseudovibrio japonicus</name>
    <dbReference type="NCBI Taxonomy" id="366534"/>
    <lineage>
        <taxon>Bacteria</taxon>
        <taxon>Pseudomonadati</taxon>
        <taxon>Pseudomonadota</taxon>
        <taxon>Alphaproteobacteria</taxon>
        <taxon>Hyphomicrobiales</taxon>
        <taxon>Stappiaceae</taxon>
        <taxon>Pseudovibrio</taxon>
    </lineage>
</organism>
<evidence type="ECO:0000256" key="2">
    <source>
        <dbReference type="ARBA" id="ARBA00022603"/>
    </source>
</evidence>
<dbReference type="Proteomes" id="UP000637980">
    <property type="component" value="Unassembled WGS sequence"/>
</dbReference>
<evidence type="ECO:0000256" key="5">
    <source>
        <dbReference type="SAM" id="MobiDB-lite"/>
    </source>
</evidence>
<reference evidence="8" key="1">
    <citation type="journal article" date="2019" name="Int. J. Syst. Evol. Microbiol.">
        <title>The Global Catalogue of Microorganisms (GCM) 10K type strain sequencing project: providing services to taxonomists for standard genome sequencing and annotation.</title>
        <authorList>
            <consortium name="The Broad Institute Genomics Platform"/>
            <consortium name="The Broad Institute Genome Sequencing Center for Infectious Disease"/>
            <person name="Wu L."/>
            <person name="Ma J."/>
        </authorList>
    </citation>
    <scope>NUCLEOTIDE SEQUENCE [LARGE SCALE GENOMIC DNA]</scope>
    <source>
        <strain evidence="8">KCTC 12861</strain>
    </source>
</reference>
<dbReference type="PANTHER" id="PTHR44307">
    <property type="entry name" value="PHOSPHOETHANOLAMINE METHYLTRANSFERASE"/>
    <property type="match status" value="1"/>
</dbReference>
<dbReference type="InterPro" id="IPR025714">
    <property type="entry name" value="Methyltranfer_dom"/>
</dbReference>
<comment type="pathway">
    <text evidence="4">Phospholipid metabolism.</text>
</comment>
<keyword evidence="8" id="KW-1185">Reference proteome</keyword>